<proteinExistence type="predicted"/>
<dbReference type="InParanoid" id="A0A543AT88"/>
<comment type="caution">
    <text evidence="2">The sequence shown here is derived from an EMBL/GenBank/DDBJ whole genome shotgun (WGS) entry which is preliminary data.</text>
</comment>
<reference evidence="2 3" key="1">
    <citation type="submission" date="2019-06" db="EMBL/GenBank/DDBJ databases">
        <title>Sequencing the genomes of 1000 actinobacteria strains.</title>
        <authorList>
            <person name="Klenk H.-P."/>
        </authorList>
    </citation>
    <scope>NUCLEOTIDE SEQUENCE [LARGE SCALE GENOMIC DNA]</scope>
    <source>
        <strain evidence="2 3">DSM 45928</strain>
    </source>
</reference>
<evidence type="ECO:0000259" key="1">
    <source>
        <dbReference type="Pfam" id="PF01882"/>
    </source>
</evidence>
<dbReference type="PANTHER" id="PTHR33608:SF3">
    <property type="entry name" value="SLR2013 PROTEIN"/>
    <property type="match status" value="1"/>
</dbReference>
<name>A0A543AT88_9ACTN</name>
<dbReference type="PANTHER" id="PTHR33608">
    <property type="entry name" value="BLL2464 PROTEIN"/>
    <property type="match status" value="1"/>
</dbReference>
<dbReference type="AlphaFoldDB" id="A0A543AT88"/>
<sequence>MITWRPIALLGVGILTLPLWPSPWLGLLCWLVIITVLCGVDLLTATDPARVRMWREGDRLIRLGGSATVTLNVRNEGTGTIRGRIRDAWPPSANADRQEYSLDLPPGSVARLTTTLTPSRRGDRHSSGVTIRSVGPMGFAYRQVGQAAARRMAPPWKLRVLPPFHTRRLLNEKLARLRVIEGTVAVRGRGQGTEFDALREYVAGDDVRSIDWRASARSQSIVVKNWRVERDRRIVTVIDTGRTSAVRVGDEPRLDAQIEASLLLSTVASVAGDRIDALAVDTEVRAAVDGGVGRNVIPRLLQATAPLEPALAETDFGLVVSEVLRREAKRALVVLFTSLEPGVITESLLPSLPSLTARHRVIVATVSDPQVARLRDQRDTTMDIYRAAAAEQSLLERRKVAAALARHDVDVIDEPVDVFASAVVDRYLMLKATGRL</sequence>
<organism evidence="2 3">
    <name type="scientific">Stackebrandtia endophytica</name>
    <dbReference type="NCBI Taxonomy" id="1496996"/>
    <lineage>
        <taxon>Bacteria</taxon>
        <taxon>Bacillati</taxon>
        <taxon>Actinomycetota</taxon>
        <taxon>Actinomycetes</taxon>
        <taxon>Glycomycetales</taxon>
        <taxon>Glycomycetaceae</taxon>
        <taxon>Stackebrandtia</taxon>
    </lineage>
</organism>
<dbReference type="Pfam" id="PF01882">
    <property type="entry name" value="DUF58"/>
    <property type="match status" value="1"/>
</dbReference>
<gene>
    <name evidence="2" type="ORF">FB566_1280</name>
</gene>
<evidence type="ECO:0000313" key="3">
    <source>
        <dbReference type="Proteomes" id="UP000317043"/>
    </source>
</evidence>
<dbReference type="InterPro" id="IPR002881">
    <property type="entry name" value="DUF58"/>
</dbReference>
<accession>A0A543AT88</accession>
<evidence type="ECO:0000313" key="2">
    <source>
        <dbReference type="EMBL" id="TQL75766.1"/>
    </source>
</evidence>
<dbReference type="EMBL" id="VFOW01000001">
    <property type="protein sequence ID" value="TQL75766.1"/>
    <property type="molecule type" value="Genomic_DNA"/>
</dbReference>
<keyword evidence="3" id="KW-1185">Reference proteome</keyword>
<dbReference type="Proteomes" id="UP000317043">
    <property type="component" value="Unassembled WGS sequence"/>
</dbReference>
<feature type="domain" description="DUF58" evidence="1">
    <location>
        <begin position="198"/>
        <end position="376"/>
    </location>
</feature>
<dbReference type="RefSeq" id="WP_211347554.1">
    <property type="nucleotide sequence ID" value="NZ_JBHTGS010000001.1"/>
</dbReference>
<protein>
    <submittedName>
        <fullName evidence="2">Uncharacterized protein (DUF58 family)</fullName>
    </submittedName>
</protein>